<reference evidence="3 4" key="1">
    <citation type="submission" date="2017-10" db="EMBL/GenBank/DDBJ databases">
        <title>Sequencing the genomes of 1000 actinobacteria strains.</title>
        <authorList>
            <person name="Klenk H.-P."/>
        </authorList>
    </citation>
    <scope>NUCLEOTIDE SEQUENCE [LARGE SCALE GENOMIC DNA]</scope>
    <source>
        <strain evidence="3 4">DSM 21574</strain>
    </source>
</reference>
<organism evidence="3 4">
    <name type="scientific">Flavimobilis soli</name>
    <dbReference type="NCBI Taxonomy" id="442709"/>
    <lineage>
        <taxon>Bacteria</taxon>
        <taxon>Bacillati</taxon>
        <taxon>Actinomycetota</taxon>
        <taxon>Actinomycetes</taxon>
        <taxon>Micrococcales</taxon>
        <taxon>Jonesiaceae</taxon>
        <taxon>Flavimobilis</taxon>
    </lineage>
</organism>
<evidence type="ECO:0000256" key="2">
    <source>
        <dbReference type="SAM" id="SignalP"/>
    </source>
</evidence>
<protein>
    <recommendedName>
        <fullName evidence="5">DUF4232 domain-containing protein</fullName>
    </recommendedName>
</protein>
<accession>A0A2A9EC59</accession>
<dbReference type="EMBL" id="PDJH01000001">
    <property type="protein sequence ID" value="PFG36383.1"/>
    <property type="molecule type" value="Genomic_DNA"/>
</dbReference>
<evidence type="ECO:0008006" key="5">
    <source>
        <dbReference type="Google" id="ProtNLM"/>
    </source>
</evidence>
<feature type="region of interest" description="Disordered" evidence="1">
    <location>
        <begin position="25"/>
        <end position="50"/>
    </location>
</feature>
<dbReference type="Proteomes" id="UP000221394">
    <property type="component" value="Unassembled WGS sequence"/>
</dbReference>
<dbReference type="AlphaFoldDB" id="A0A2A9EC59"/>
<evidence type="ECO:0000256" key="1">
    <source>
        <dbReference type="SAM" id="MobiDB-lite"/>
    </source>
</evidence>
<feature type="compositionally biased region" description="Low complexity" evidence="1">
    <location>
        <begin position="31"/>
        <end position="42"/>
    </location>
</feature>
<keyword evidence="4" id="KW-1185">Reference proteome</keyword>
<name>A0A2A9EC59_9MICO</name>
<keyword evidence="2" id="KW-0732">Signal</keyword>
<evidence type="ECO:0000313" key="3">
    <source>
        <dbReference type="EMBL" id="PFG36383.1"/>
    </source>
</evidence>
<feature type="chain" id="PRO_5039224420" description="DUF4232 domain-containing protein" evidence="2">
    <location>
        <begin position="22"/>
        <end position="295"/>
    </location>
</feature>
<evidence type="ECO:0000313" key="4">
    <source>
        <dbReference type="Proteomes" id="UP000221394"/>
    </source>
</evidence>
<proteinExistence type="predicted"/>
<sequence>MTKSRLCRGVMAGSVLVLLLAGCSDDPETPAPGTTGASSTTTDPAETPQGPALCAEETVADPASFATAGEIVAVQDEMSEAAGTSWRRYVPVTVTNPGTATCRVKAFVTVEGDGGAYEVDTADVVLEPGATANVQLFNLDDVVEFDGDTEGGQPVEQLTIAVQEVATWPVYDYYDADVEFGAVSGEGADAVLPVTITKKAVRDGVPAPYGLTPQDDVYIQGVDASGAVVAHFSAWALEAIEVGETTTYEIPATIAARYDYEKDPEFPSYAYQGLSATEDVAEYRVVRFEPAFLED</sequence>
<dbReference type="PROSITE" id="PS51257">
    <property type="entry name" value="PROKAR_LIPOPROTEIN"/>
    <property type="match status" value="1"/>
</dbReference>
<gene>
    <name evidence="3" type="ORF">ATL41_1101</name>
</gene>
<feature type="signal peptide" evidence="2">
    <location>
        <begin position="1"/>
        <end position="21"/>
    </location>
</feature>
<comment type="caution">
    <text evidence="3">The sequence shown here is derived from an EMBL/GenBank/DDBJ whole genome shotgun (WGS) entry which is preliminary data.</text>
</comment>